<dbReference type="SUPFAM" id="SSF55729">
    <property type="entry name" value="Acyl-CoA N-acyltransferases (Nat)"/>
    <property type="match status" value="1"/>
</dbReference>
<accession>F0Y8Q6</accession>
<dbReference type="RefSeq" id="XP_009036843.1">
    <property type="nucleotide sequence ID" value="XM_009038595.1"/>
</dbReference>
<feature type="region of interest" description="Disordered" evidence="10">
    <location>
        <begin position="921"/>
        <end position="973"/>
    </location>
</feature>
<feature type="region of interest" description="Disordered" evidence="10">
    <location>
        <begin position="541"/>
        <end position="560"/>
    </location>
</feature>
<evidence type="ECO:0000256" key="4">
    <source>
        <dbReference type="ARBA" id="ARBA00022737"/>
    </source>
</evidence>
<keyword evidence="3 9" id="KW-0853">WD repeat</keyword>
<keyword evidence="6" id="KW-0156">Chromatin regulator</keyword>
<dbReference type="InterPro" id="IPR016181">
    <property type="entry name" value="Acyl_CoA_acyltransferase"/>
</dbReference>
<feature type="region of interest" description="Disordered" evidence="10">
    <location>
        <begin position="1118"/>
        <end position="1226"/>
    </location>
</feature>
<feature type="region of interest" description="Disordered" evidence="10">
    <location>
        <begin position="1008"/>
        <end position="1034"/>
    </location>
</feature>
<dbReference type="Pfam" id="PF24105">
    <property type="entry name" value="Beta-prop_CAF1B_HIR1"/>
    <property type="match status" value="1"/>
</dbReference>
<dbReference type="Proteomes" id="UP000002729">
    <property type="component" value="Unassembled WGS sequence"/>
</dbReference>
<evidence type="ECO:0000256" key="9">
    <source>
        <dbReference type="PROSITE-ProRule" id="PRU00221"/>
    </source>
</evidence>
<feature type="compositionally biased region" description="Basic and acidic residues" evidence="10">
    <location>
        <begin position="1118"/>
        <end position="1140"/>
    </location>
</feature>
<dbReference type="PROSITE" id="PS50082">
    <property type="entry name" value="WD_REPEATS_2"/>
    <property type="match status" value="3"/>
</dbReference>
<comment type="similarity">
    <text evidence="2">Belongs to the WD repeat HIR1 family.</text>
</comment>
<feature type="domain" description="CAF1B/HIR1 beta-propeller" evidence="11">
    <location>
        <begin position="319"/>
        <end position="703"/>
    </location>
</feature>
<dbReference type="Gene3D" id="2.130.10.10">
    <property type="entry name" value="YVTN repeat-like/Quinoprotein amine dehydrogenase"/>
    <property type="match status" value="2"/>
</dbReference>
<feature type="compositionally biased region" description="Low complexity" evidence="10">
    <location>
        <begin position="710"/>
        <end position="738"/>
    </location>
</feature>
<sequence>MRLTVECLGRTHALRFARLDRPMRSLAKAVAKAAGVERVVLEADGGVLDGAAKVSAVLRDGQRLVARVPLDLPYDEFDVVVVDFGRAGSGAPSCSPEAPAWVCSRSDVERRAANAVLGSPTAVAAHPREAGPHVVRWGDLERSFTAVAARRPAPWQTLRPAARARVLRWLRANGVDAATDRVDAAQLPLPRVDAADDAAPVAWRRPAAGEVVVLPDFVDEALARKIITAAKKRLAASGLMGDGGAAARPAASGYRSNRAAFLTDASGAGAVLGALRRTVRRYFPEVPAADVEFQVVHYRAGEEYRCITMFSGATPTAPMRVDSPMISYHSLEGGKSDRIMSVDCHPDASDGLVTFATVGGGGEGDVRLWSLAPDAEAPVYRSSLRKGHDGSVNCARWSPDGAKLCSAGDRGTVCVWSGESSAAWWRGLDDRDERATCGHLSHSDDVYDVCWSPCGAYVLSGSIDGVVTIWHADARRAVKVVRDHAHYVQGVAWDPLGTCFATASSDRTVKVYALPDKWAASKKPLAPKTVRFWGDERARRRREKARKDAGDTETKEEPREGLFSSEIAHASFFRRLQFAADGTALVAAAAARGDAQGAAALLRDGLDRGPFAFLASPEGACGGARACPVLFRRGAGPPRALVALLCHDAFAVHDVRSGRPLAVGAGGHYAALTDGAWAPDGSALILASADGYLSFARFDPGELGERVDAPRPAAAAEPAAPPANDEAAPGTPHAAPAAAAPPRPETGDAAASPKKKKRIAPTLLAPPTPKSPAPEPAPEPAAPAPAEPDAPPKKKKRIAPTLLTHVGREETMKWGPPLSTVVPDIGELPTYDGLKHRTFETRDEATRRPPYAVFESKTVRFAPSSGEHGAEFADPEALLRGESKYGAVLAREAPFRASGRGDLIRSNWPQLIRNARLEVTPDVAPPYDPRARKAELRKLKRSRGPRGNRPASRDVPTKLRTSPSHRSRGRRIDDAYRGPVNLAVFASEIPRFAGPIVVTPASTFARDNARARAPKKRDVPVPPPPGLWDPGPHNPWRHEGVPGLGELRRSSSFADGTLRDMWGTWRTLDARGWCNSHGRHGKQPGLDHIPGGPAALVKNRYRMHAEFMPERAARFGRLEAARRAAPRPDDETRGRGGVESRDDEPEMDALEALEARVRARSTAQPTPPRTPEPPHRATFAGDSLGAAPAPAAEAPSPSRGPNSRASSRPHTPAEAAGAAPGDVGVDAAANAPANEAEAHTAMAVDRFREAVAAVAARQIAARPPGAAAPAPAALRVERAAGAEAFLRAAAPALLLPRADAEFLTLELAAAAAAARDEAGDYVVVREGEAIVLGALRAPISSAPGVLRLAGDPGDGRAMLAALRLADGVAAAADAGAADALEFSGVDGPAALSEAFARQLCFRRRAREPETRGGLRVFSRRAASAAPPAPAPGGACAAVDPRDLATADVLELAAWLEACEAEGGVPEDRRTPGLQALARFASSSGDAAVPGVYVRRAGGHLACVAGVVGDAASPGGRRVGLVYTPPDLRRRGHAAALLDHVAAALLAAQGDAPGAFTAIVVGAPPPGAPAPPPLDGLWAKAGYARAAETREFALPAPAPTDAAAGGGGADGGGGGGDGDGAAAPE</sequence>
<organism evidence="13">
    <name type="scientific">Aureococcus anophagefferens</name>
    <name type="common">Harmful bloom alga</name>
    <dbReference type="NCBI Taxonomy" id="44056"/>
    <lineage>
        <taxon>Eukaryota</taxon>
        <taxon>Sar</taxon>
        <taxon>Stramenopiles</taxon>
        <taxon>Ochrophyta</taxon>
        <taxon>Pelagophyceae</taxon>
        <taxon>Pelagomonadales</taxon>
        <taxon>Pelagomonadaceae</taxon>
        <taxon>Aureococcus</taxon>
    </lineage>
</organism>
<comment type="subcellular location">
    <subcellularLocation>
        <location evidence="1">Nucleus</location>
    </subcellularLocation>
</comment>
<protein>
    <recommendedName>
        <fullName evidence="11">CAF1B/HIR1 beta-propeller domain-containing protein</fullName>
    </recommendedName>
</protein>
<keyword evidence="5" id="KW-0227">DNA damage</keyword>
<evidence type="ECO:0000256" key="2">
    <source>
        <dbReference type="ARBA" id="ARBA00007306"/>
    </source>
</evidence>
<feature type="repeat" description="WD" evidence="9">
    <location>
        <begin position="439"/>
        <end position="480"/>
    </location>
</feature>
<dbReference type="GO" id="GO:0006334">
    <property type="term" value="P:nucleosome assembly"/>
    <property type="evidence" value="ECO:0007669"/>
    <property type="project" value="TreeGrafter"/>
</dbReference>
<evidence type="ECO:0000313" key="13">
    <source>
        <dbReference type="Proteomes" id="UP000002729"/>
    </source>
</evidence>
<feature type="compositionally biased region" description="Low complexity" evidence="10">
    <location>
        <begin position="1176"/>
        <end position="1201"/>
    </location>
</feature>
<evidence type="ECO:0000256" key="5">
    <source>
        <dbReference type="ARBA" id="ARBA00022763"/>
    </source>
</evidence>
<evidence type="ECO:0000256" key="6">
    <source>
        <dbReference type="ARBA" id="ARBA00022853"/>
    </source>
</evidence>
<keyword evidence="7" id="KW-0234">DNA repair</keyword>
<feature type="repeat" description="WD" evidence="9">
    <location>
        <begin position="481"/>
        <end position="512"/>
    </location>
</feature>
<reference evidence="12 13" key="1">
    <citation type="journal article" date="2011" name="Proc. Natl. Acad. Sci. U.S.A.">
        <title>Niche of harmful alga Aureococcus anophagefferens revealed through ecogenomics.</title>
        <authorList>
            <person name="Gobler C.J."/>
            <person name="Berry D.L."/>
            <person name="Dyhrman S.T."/>
            <person name="Wilhelm S.W."/>
            <person name="Salamov A."/>
            <person name="Lobanov A.V."/>
            <person name="Zhang Y."/>
            <person name="Collier J.L."/>
            <person name="Wurch L.L."/>
            <person name="Kustka A.B."/>
            <person name="Dill B.D."/>
            <person name="Shah M."/>
            <person name="VerBerkmoes N.C."/>
            <person name="Kuo A."/>
            <person name="Terry A."/>
            <person name="Pangilinan J."/>
            <person name="Lindquist E.A."/>
            <person name="Lucas S."/>
            <person name="Paulsen I.T."/>
            <person name="Hattenrath-Lehmann T.K."/>
            <person name="Talmage S.C."/>
            <person name="Walker E.A."/>
            <person name="Koch F."/>
            <person name="Burson A.M."/>
            <person name="Marcoval M.A."/>
            <person name="Tang Y.Z."/>
            <person name="Lecleir G.R."/>
            <person name="Coyne K.J."/>
            <person name="Berg G.M."/>
            <person name="Bertrand E.M."/>
            <person name="Saito M.A."/>
            <person name="Gladyshev V.N."/>
            <person name="Grigoriev I.V."/>
        </authorList>
    </citation>
    <scope>NUCLEOTIDE SEQUENCE [LARGE SCALE GENOMIC DNA]</scope>
    <source>
        <strain evidence="13">CCMP 1984</strain>
    </source>
</reference>
<dbReference type="eggNOG" id="KOG1009">
    <property type="taxonomic scope" value="Eukaryota"/>
</dbReference>
<dbReference type="SUPFAM" id="SSF50978">
    <property type="entry name" value="WD40 repeat-like"/>
    <property type="match status" value="1"/>
</dbReference>
<dbReference type="GeneID" id="20224473"/>
<dbReference type="Gene3D" id="2.60.120.620">
    <property type="entry name" value="q2cbj1_9rhob like domain"/>
    <property type="match status" value="1"/>
</dbReference>
<proteinExistence type="inferred from homology"/>
<evidence type="ECO:0000256" key="7">
    <source>
        <dbReference type="ARBA" id="ARBA00023204"/>
    </source>
</evidence>
<evidence type="ECO:0000256" key="3">
    <source>
        <dbReference type="ARBA" id="ARBA00022574"/>
    </source>
</evidence>
<dbReference type="GO" id="GO:0006335">
    <property type="term" value="P:DNA replication-dependent chromatin assembly"/>
    <property type="evidence" value="ECO:0007669"/>
    <property type="project" value="InterPro"/>
</dbReference>
<feature type="compositionally biased region" description="Pro residues" evidence="10">
    <location>
        <begin position="764"/>
        <end position="789"/>
    </location>
</feature>
<evidence type="ECO:0000256" key="1">
    <source>
        <dbReference type="ARBA" id="ARBA00004123"/>
    </source>
</evidence>
<dbReference type="OrthoDB" id="71227at2759"/>
<dbReference type="InterPro" id="IPR036322">
    <property type="entry name" value="WD40_repeat_dom_sf"/>
</dbReference>
<feature type="region of interest" description="Disordered" evidence="10">
    <location>
        <begin position="704"/>
        <end position="796"/>
    </location>
</feature>
<evidence type="ECO:0000313" key="12">
    <source>
        <dbReference type="EMBL" id="EGB08867.1"/>
    </source>
</evidence>
<feature type="repeat" description="WD" evidence="9">
    <location>
        <begin position="385"/>
        <end position="417"/>
    </location>
</feature>
<feature type="compositionally biased region" description="Low complexity" evidence="10">
    <location>
        <begin position="1212"/>
        <end position="1226"/>
    </location>
</feature>
<dbReference type="Gene3D" id="3.40.630.30">
    <property type="match status" value="1"/>
</dbReference>
<feature type="region of interest" description="Disordered" evidence="10">
    <location>
        <begin position="1589"/>
        <end position="1624"/>
    </location>
</feature>
<keyword evidence="13" id="KW-1185">Reference proteome</keyword>
<dbReference type="SMART" id="SM00320">
    <property type="entry name" value="WD40"/>
    <property type="match status" value="5"/>
</dbReference>
<dbReference type="KEGG" id="aaf:AURANDRAFT_63739"/>
<dbReference type="PANTHER" id="PTHR15271:SF4">
    <property type="entry name" value="CHROMATIN ASSEMBLY FACTOR 1 SUBUNIT B"/>
    <property type="match status" value="1"/>
</dbReference>
<dbReference type="PROSITE" id="PS50294">
    <property type="entry name" value="WD_REPEATS_REGION"/>
    <property type="match status" value="2"/>
</dbReference>
<dbReference type="InterPro" id="IPR001680">
    <property type="entry name" value="WD40_rpt"/>
</dbReference>
<gene>
    <name evidence="12" type="ORF">AURANDRAFT_63739</name>
</gene>
<keyword evidence="4" id="KW-0677">Repeat</keyword>
<evidence type="ECO:0000259" key="11">
    <source>
        <dbReference type="Pfam" id="PF24105"/>
    </source>
</evidence>
<dbReference type="EMBL" id="GL833127">
    <property type="protein sequence ID" value="EGB08867.1"/>
    <property type="molecule type" value="Genomic_DNA"/>
</dbReference>
<evidence type="ECO:0000256" key="8">
    <source>
        <dbReference type="ARBA" id="ARBA00023242"/>
    </source>
</evidence>
<name>F0Y8Q6_AURAN</name>
<feature type="compositionally biased region" description="Gly residues" evidence="10">
    <location>
        <begin position="1603"/>
        <end position="1618"/>
    </location>
</feature>
<dbReference type="GO" id="GO:0033186">
    <property type="term" value="C:CAF-1 complex"/>
    <property type="evidence" value="ECO:0007669"/>
    <property type="project" value="TreeGrafter"/>
</dbReference>
<dbReference type="PANTHER" id="PTHR15271">
    <property type="entry name" value="CHROMATIN ASSEMBLY FACTOR 1 SUBUNIT B"/>
    <property type="match status" value="1"/>
</dbReference>
<feature type="compositionally biased region" description="Basic and acidic residues" evidence="10">
    <location>
        <begin position="545"/>
        <end position="560"/>
    </location>
</feature>
<dbReference type="InterPro" id="IPR015943">
    <property type="entry name" value="WD40/YVTN_repeat-like_dom_sf"/>
</dbReference>
<dbReference type="GO" id="GO:0006281">
    <property type="term" value="P:DNA repair"/>
    <property type="evidence" value="ECO:0007669"/>
    <property type="project" value="UniProtKB-KW"/>
</dbReference>
<evidence type="ECO:0000256" key="10">
    <source>
        <dbReference type="SAM" id="MobiDB-lite"/>
    </source>
</evidence>
<dbReference type="InterPro" id="IPR055410">
    <property type="entry name" value="Beta-prop_CAF1B_HIR1"/>
</dbReference>
<keyword evidence="8" id="KW-0539">Nucleus</keyword>
<feature type="compositionally biased region" description="Acidic residues" evidence="10">
    <location>
        <begin position="1141"/>
        <end position="1151"/>
    </location>
</feature>
<dbReference type="GO" id="GO:0005634">
    <property type="term" value="C:nucleus"/>
    <property type="evidence" value="ECO:0007669"/>
    <property type="project" value="UniProtKB-SubCell"/>
</dbReference>
<dbReference type="InterPro" id="IPR045145">
    <property type="entry name" value="PTHR15271"/>
</dbReference>
<dbReference type="InParanoid" id="F0Y8Q6"/>